<dbReference type="Gene3D" id="3.40.50.2300">
    <property type="match status" value="1"/>
</dbReference>
<dbReference type="Pfam" id="PF02518">
    <property type="entry name" value="HATPase_c"/>
    <property type="match status" value="1"/>
</dbReference>
<reference evidence="21" key="1">
    <citation type="submission" date="2023-08" db="EMBL/GenBank/DDBJ databases">
        <title>Rhodospirillaceae gen. nov., a novel taxon isolated from the Yangtze River Yuezi River estuary sludge.</title>
        <authorList>
            <person name="Ruan L."/>
        </authorList>
    </citation>
    <scope>NUCLEOTIDE SEQUENCE [LARGE SCALE GENOMIC DNA]</scope>
    <source>
        <strain evidence="21">R-7</strain>
    </source>
</reference>
<dbReference type="Pfam" id="PF08448">
    <property type="entry name" value="PAS_4"/>
    <property type="match status" value="1"/>
</dbReference>
<sequence>MGLSHVILLLSLAYLGLLFAVAHFGERHALRWSRGRLGPVIYSLSLAIYCTSWTFYGSVGRAVTSGLDFALIYVGPAVVMVGALPLMRRIVAVAKRQNVTSIADFLGARYGRSRGVAVLATLIAVVGAMPYLALQLQAVSFSFAALSGNADGTGPIGAGLPAWLDTAFIIALLMAAFTILFGVRHVQASEQHRGMMLAIGLESLVKLFAFLAAGIYIVWHMFDGPADLIAQSQAISGIAKLATSGPNANWLAITLLSGFAFLCLDRQFHAAVVEHDHPASLSTARWLFPLYLLLINAFVVPIAMAGQVVFGAGGIPDTYVLSLPLAAGADWLTTLVFIGGLSAATSMVAVACMALSGMVGNELVMPFLLRGRHQDADLGRLALLVRRIAVVVILLAAYAFYKTIAGLLPLATIGLVSFCAVANLAPALILGLYWRQTHRSGVVLGLFGGFAVWLWAILWPTMQPGEMMELPPWGVLGWFDPMPRGFVVSLIVNVALLILGSLLARQTARDKQQAAAFIDEASPKTRPQSATPKDELHQLRELAARFIGPERAEEAFHGLHLSGAAAAEFTERLLSGTIGAASARVVVTMSRRKGAWLPGWLPGSVREMLNEATAAIRYNADVLRKTLDHMGLGIAVFDPTGKLEVWNERFAALTGLERDALSAGIDVATLTRAAPALAALAPPEPRPVSEFRLGNGAVTELRVDPLSGGGIVVTANDVTERVRTAEALRDSERRIRIVTDHVPVLIAYVDRDQRYRFTNRPYQAALRLRPHEAEGQRVADVLGPIRYSRLKPHIDQVLSGRPQSFEIDFPTNDAKIEVAQGSYIPHFDERGQVLGFFLLYVDTTERRRAETVLRTLNESLEKRVVERTRELESARARAEDLNIGKTRFIAAASHDLLQPLHAVRLFVAALAERYRDEELVRKVDLGLGAVEALLDALLDIAKLDAGAIKPEPRPTPIGPLLQSLTEAFAPVATRNGIELRLVNSTAWVDTDAALLRRVLQNYLSNAIRYGRGAGKRPRVLLGCRRHGGSLLIEVRDNGPGIPEEQQATIFQEFTRLRPTDDAGERGLGLGLAIADRIARMLDHPQHLRSTPGRGAAFGIAVPLASSETRARLAAPAEEVRSDALTRTPFVACIDDRLQVLEGMTALLESWGCTTVTAQDADQLLANIAAGGHPERPDLLLIDLHLGDDRPDGIQELTRLRTAWGPGVPVALITADRDPAVAARARALGLDILLKPVKPAKLRALLAHLNVKSVA</sequence>
<dbReference type="SMART" id="SM00387">
    <property type="entry name" value="HATPase_c"/>
    <property type="match status" value="1"/>
</dbReference>
<dbReference type="CDD" id="cd00156">
    <property type="entry name" value="REC"/>
    <property type="match status" value="1"/>
</dbReference>
<dbReference type="Gene3D" id="3.30.565.10">
    <property type="entry name" value="Histidine kinase-like ATPase, C-terminal domain"/>
    <property type="match status" value="1"/>
</dbReference>
<accession>A0ABU0YRY6</accession>
<evidence type="ECO:0000256" key="10">
    <source>
        <dbReference type="ARBA" id="ARBA00022840"/>
    </source>
</evidence>
<keyword evidence="6" id="KW-0808">Transferase</keyword>
<keyword evidence="9" id="KW-0418">Kinase</keyword>
<dbReference type="PROSITE" id="PS50283">
    <property type="entry name" value="NA_SOLUT_SYMP_3"/>
    <property type="match status" value="1"/>
</dbReference>
<dbReference type="SUPFAM" id="SSF55874">
    <property type="entry name" value="ATPase domain of HSP90 chaperone/DNA topoisomerase II/histidine kinase"/>
    <property type="match status" value="1"/>
</dbReference>
<dbReference type="InterPro" id="IPR001734">
    <property type="entry name" value="Na/solute_symporter"/>
</dbReference>
<dbReference type="PANTHER" id="PTHR42878">
    <property type="entry name" value="TWO-COMPONENT HISTIDINE KINASE"/>
    <property type="match status" value="1"/>
</dbReference>
<evidence type="ECO:0000259" key="16">
    <source>
        <dbReference type="PROSITE" id="PS50109"/>
    </source>
</evidence>
<feature type="transmembrane region" description="Helical" evidence="15">
    <location>
        <begin position="482"/>
        <end position="504"/>
    </location>
</feature>
<feature type="transmembrane region" description="Helical" evidence="15">
    <location>
        <begin position="37"/>
        <end position="57"/>
    </location>
</feature>
<evidence type="ECO:0000256" key="3">
    <source>
        <dbReference type="ARBA" id="ARBA00006434"/>
    </source>
</evidence>
<keyword evidence="21" id="KW-1185">Reference proteome</keyword>
<keyword evidence="11 15" id="KW-1133">Transmembrane helix</keyword>
<evidence type="ECO:0000256" key="9">
    <source>
        <dbReference type="ARBA" id="ARBA00022777"/>
    </source>
</evidence>
<keyword evidence="13 15" id="KW-0472">Membrane</keyword>
<comment type="subcellular location">
    <subcellularLocation>
        <location evidence="2">Membrane</location>
        <topology evidence="2">Multi-pass membrane protein</topology>
    </subcellularLocation>
</comment>
<dbReference type="CDD" id="cd00082">
    <property type="entry name" value="HisKA"/>
    <property type="match status" value="1"/>
</dbReference>
<dbReference type="CDD" id="cd00130">
    <property type="entry name" value="PAS"/>
    <property type="match status" value="1"/>
</dbReference>
<feature type="transmembrane region" description="Helical" evidence="15">
    <location>
        <begin position="441"/>
        <end position="462"/>
    </location>
</feature>
<comment type="catalytic activity">
    <reaction evidence="1">
        <text>ATP + protein L-histidine = ADP + protein N-phospho-L-histidine.</text>
        <dbReference type="EC" id="2.7.13.3"/>
    </reaction>
</comment>
<dbReference type="SUPFAM" id="SSF52172">
    <property type="entry name" value="CheY-like"/>
    <property type="match status" value="1"/>
</dbReference>
<feature type="domain" description="PAC" evidence="19">
    <location>
        <begin position="803"/>
        <end position="855"/>
    </location>
</feature>
<dbReference type="Proteomes" id="UP001230156">
    <property type="component" value="Unassembled WGS sequence"/>
</dbReference>
<evidence type="ECO:0000256" key="1">
    <source>
        <dbReference type="ARBA" id="ARBA00000085"/>
    </source>
</evidence>
<feature type="domain" description="Histidine kinase" evidence="16">
    <location>
        <begin position="891"/>
        <end position="1105"/>
    </location>
</feature>
<protein>
    <recommendedName>
        <fullName evidence="4">histidine kinase</fullName>
        <ecNumber evidence="4">2.7.13.3</ecNumber>
    </recommendedName>
</protein>
<dbReference type="SUPFAM" id="SSF55785">
    <property type="entry name" value="PYP-like sensor domain (PAS domain)"/>
    <property type="match status" value="2"/>
</dbReference>
<evidence type="ECO:0000259" key="18">
    <source>
        <dbReference type="PROSITE" id="PS50112"/>
    </source>
</evidence>
<feature type="transmembrane region" description="Helical" evidence="15">
    <location>
        <begin position="162"/>
        <end position="183"/>
    </location>
</feature>
<dbReference type="Gene3D" id="3.30.450.20">
    <property type="entry name" value="PAS domain"/>
    <property type="match status" value="2"/>
</dbReference>
<feature type="transmembrane region" description="Helical" evidence="15">
    <location>
        <begin position="407"/>
        <end position="434"/>
    </location>
</feature>
<dbReference type="PROSITE" id="PS50112">
    <property type="entry name" value="PAS"/>
    <property type="match status" value="1"/>
</dbReference>
<evidence type="ECO:0000256" key="8">
    <source>
        <dbReference type="ARBA" id="ARBA00022741"/>
    </source>
</evidence>
<dbReference type="PROSITE" id="PS50110">
    <property type="entry name" value="RESPONSE_REGULATORY"/>
    <property type="match status" value="1"/>
</dbReference>
<dbReference type="Pfam" id="PF00512">
    <property type="entry name" value="HisKA"/>
    <property type="match status" value="1"/>
</dbReference>
<dbReference type="SMART" id="SM00091">
    <property type="entry name" value="PAS"/>
    <property type="match status" value="2"/>
</dbReference>
<dbReference type="InterPro" id="IPR011006">
    <property type="entry name" value="CheY-like_superfamily"/>
</dbReference>
<dbReference type="PANTHER" id="PTHR42878:SF7">
    <property type="entry name" value="SENSOR HISTIDINE KINASE GLRK"/>
    <property type="match status" value="1"/>
</dbReference>
<dbReference type="InterPro" id="IPR013656">
    <property type="entry name" value="PAS_4"/>
</dbReference>
<dbReference type="InterPro" id="IPR036890">
    <property type="entry name" value="HATPase_C_sf"/>
</dbReference>
<dbReference type="InterPro" id="IPR003594">
    <property type="entry name" value="HATPase_dom"/>
</dbReference>
<dbReference type="Pfam" id="PF00072">
    <property type="entry name" value="Response_reg"/>
    <property type="match status" value="1"/>
</dbReference>
<dbReference type="InterPro" id="IPR000700">
    <property type="entry name" value="PAS-assoc_C"/>
</dbReference>
<evidence type="ECO:0000259" key="19">
    <source>
        <dbReference type="PROSITE" id="PS50113"/>
    </source>
</evidence>
<dbReference type="Gene3D" id="1.10.287.130">
    <property type="match status" value="1"/>
</dbReference>
<feature type="transmembrane region" description="Helical" evidence="15">
    <location>
        <begin position="335"/>
        <end position="360"/>
    </location>
</feature>
<dbReference type="SMART" id="SM00448">
    <property type="entry name" value="REC"/>
    <property type="match status" value="1"/>
</dbReference>
<evidence type="ECO:0000256" key="7">
    <source>
        <dbReference type="ARBA" id="ARBA00022692"/>
    </source>
</evidence>
<evidence type="ECO:0000256" key="6">
    <source>
        <dbReference type="ARBA" id="ARBA00022679"/>
    </source>
</evidence>
<feature type="transmembrane region" description="Helical" evidence="15">
    <location>
        <begin position="381"/>
        <end position="401"/>
    </location>
</feature>
<dbReference type="InterPro" id="IPR038377">
    <property type="entry name" value="Na/Glc_symporter_sf"/>
</dbReference>
<keyword evidence="7 15" id="KW-0812">Transmembrane</keyword>
<dbReference type="PROSITE" id="PS50109">
    <property type="entry name" value="HIS_KIN"/>
    <property type="match status" value="1"/>
</dbReference>
<dbReference type="RefSeq" id="WP_379958476.1">
    <property type="nucleotide sequence ID" value="NZ_JAUYVI010000006.1"/>
</dbReference>
<dbReference type="InterPro" id="IPR036097">
    <property type="entry name" value="HisK_dim/P_sf"/>
</dbReference>
<proteinExistence type="inferred from homology"/>
<keyword evidence="12" id="KW-0902">Two-component regulatory system</keyword>
<evidence type="ECO:0000256" key="15">
    <source>
        <dbReference type="SAM" id="Phobius"/>
    </source>
</evidence>
<gene>
    <name evidence="20" type="ORF">Q8A70_19655</name>
</gene>
<feature type="transmembrane region" description="Helical" evidence="15">
    <location>
        <begin position="116"/>
        <end position="134"/>
    </location>
</feature>
<dbReference type="Gene3D" id="1.20.1730.10">
    <property type="entry name" value="Sodium/glucose cotransporter"/>
    <property type="match status" value="1"/>
</dbReference>
<feature type="transmembrane region" description="Helical" evidence="15">
    <location>
        <begin position="286"/>
        <end position="315"/>
    </location>
</feature>
<comment type="similarity">
    <text evidence="3">Belongs to the sodium:solute symporter (SSF) (TC 2.A.21) family.</text>
</comment>
<evidence type="ECO:0000256" key="14">
    <source>
        <dbReference type="PROSITE-ProRule" id="PRU00169"/>
    </source>
</evidence>
<dbReference type="InterPro" id="IPR001789">
    <property type="entry name" value="Sig_transdc_resp-reg_receiver"/>
</dbReference>
<dbReference type="InterPro" id="IPR003661">
    <property type="entry name" value="HisK_dim/P_dom"/>
</dbReference>
<dbReference type="SUPFAM" id="SSF47384">
    <property type="entry name" value="Homodimeric domain of signal transducing histidine kinase"/>
    <property type="match status" value="1"/>
</dbReference>
<dbReference type="InterPro" id="IPR005467">
    <property type="entry name" value="His_kinase_dom"/>
</dbReference>
<feature type="transmembrane region" description="Helical" evidence="15">
    <location>
        <begin position="69"/>
        <end position="87"/>
    </location>
</feature>
<keyword evidence="5 14" id="KW-0597">Phosphoprotein</keyword>
<dbReference type="NCBIfam" id="TIGR00229">
    <property type="entry name" value="sensory_box"/>
    <property type="match status" value="1"/>
</dbReference>
<dbReference type="InterPro" id="IPR004358">
    <property type="entry name" value="Sig_transdc_His_kin-like_C"/>
</dbReference>
<dbReference type="CDD" id="cd10322">
    <property type="entry name" value="SLC5sbd"/>
    <property type="match status" value="1"/>
</dbReference>
<dbReference type="CDD" id="cd00075">
    <property type="entry name" value="HATPase"/>
    <property type="match status" value="1"/>
</dbReference>
<evidence type="ECO:0000313" key="21">
    <source>
        <dbReference type="Proteomes" id="UP001230156"/>
    </source>
</evidence>
<evidence type="ECO:0000256" key="2">
    <source>
        <dbReference type="ARBA" id="ARBA00004141"/>
    </source>
</evidence>
<comment type="caution">
    <text evidence="20">The sequence shown here is derived from an EMBL/GenBank/DDBJ whole genome shotgun (WGS) entry which is preliminary data.</text>
</comment>
<dbReference type="InterPro" id="IPR000014">
    <property type="entry name" value="PAS"/>
</dbReference>
<feature type="domain" description="PAS" evidence="18">
    <location>
        <begin position="619"/>
        <end position="661"/>
    </location>
</feature>
<dbReference type="EMBL" id="JAUYVI010000006">
    <property type="protein sequence ID" value="MDQ7249915.1"/>
    <property type="molecule type" value="Genomic_DNA"/>
</dbReference>
<keyword evidence="8" id="KW-0547">Nucleotide-binding</keyword>
<evidence type="ECO:0000259" key="17">
    <source>
        <dbReference type="PROSITE" id="PS50110"/>
    </source>
</evidence>
<dbReference type="EC" id="2.7.13.3" evidence="4"/>
<feature type="domain" description="Response regulatory" evidence="17">
    <location>
        <begin position="1129"/>
        <end position="1249"/>
    </location>
</feature>
<keyword evidence="10" id="KW-0067">ATP-binding</keyword>
<feature type="transmembrane region" description="Helical" evidence="15">
    <location>
        <begin position="195"/>
        <end position="219"/>
    </location>
</feature>
<evidence type="ECO:0000313" key="20">
    <source>
        <dbReference type="EMBL" id="MDQ7249915.1"/>
    </source>
</evidence>
<evidence type="ECO:0000256" key="4">
    <source>
        <dbReference type="ARBA" id="ARBA00012438"/>
    </source>
</evidence>
<dbReference type="PRINTS" id="PR00344">
    <property type="entry name" value="BCTRLSENSOR"/>
</dbReference>
<evidence type="ECO:0000256" key="13">
    <source>
        <dbReference type="ARBA" id="ARBA00023136"/>
    </source>
</evidence>
<name>A0ABU0YRY6_9PROT</name>
<dbReference type="InterPro" id="IPR050351">
    <property type="entry name" value="BphY/WalK/GraS-like"/>
</dbReference>
<dbReference type="InterPro" id="IPR035965">
    <property type="entry name" value="PAS-like_dom_sf"/>
</dbReference>
<feature type="modified residue" description="4-aspartylphosphate" evidence="14">
    <location>
        <position position="1182"/>
    </location>
</feature>
<evidence type="ECO:0000256" key="5">
    <source>
        <dbReference type="ARBA" id="ARBA00022553"/>
    </source>
</evidence>
<dbReference type="PROSITE" id="PS50113">
    <property type="entry name" value="PAC"/>
    <property type="match status" value="1"/>
</dbReference>
<evidence type="ECO:0000256" key="12">
    <source>
        <dbReference type="ARBA" id="ARBA00023012"/>
    </source>
</evidence>
<evidence type="ECO:0000256" key="11">
    <source>
        <dbReference type="ARBA" id="ARBA00022989"/>
    </source>
</evidence>
<dbReference type="SMART" id="SM00388">
    <property type="entry name" value="HisKA"/>
    <property type="match status" value="1"/>
</dbReference>
<dbReference type="Pfam" id="PF12860">
    <property type="entry name" value="PAS_7"/>
    <property type="match status" value="1"/>
</dbReference>
<feature type="transmembrane region" description="Helical" evidence="15">
    <location>
        <begin position="6"/>
        <end position="25"/>
    </location>
</feature>
<organism evidence="20 21">
    <name type="scientific">Dongia sedimenti</name>
    <dbReference type="NCBI Taxonomy" id="3064282"/>
    <lineage>
        <taxon>Bacteria</taxon>
        <taxon>Pseudomonadati</taxon>
        <taxon>Pseudomonadota</taxon>
        <taxon>Alphaproteobacteria</taxon>
        <taxon>Rhodospirillales</taxon>
        <taxon>Dongiaceae</taxon>
        <taxon>Dongia</taxon>
    </lineage>
</organism>